<comment type="caution">
    <text evidence="7">The sequence shown here is derived from an EMBL/GenBank/DDBJ whole genome shotgun (WGS) entry which is preliminary data.</text>
</comment>
<feature type="transmembrane region" description="Helical" evidence="5">
    <location>
        <begin position="119"/>
        <end position="142"/>
    </location>
</feature>
<reference evidence="7 8" key="1">
    <citation type="submission" date="2019-06" db="EMBL/GenBank/DDBJ databases">
        <title>Sequencing the genomes of 1000 actinobacteria strains.</title>
        <authorList>
            <person name="Klenk H.-P."/>
        </authorList>
    </citation>
    <scope>NUCLEOTIDE SEQUENCE [LARGE SCALE GENOMIC DNA]</scope>
    <source>
        <strain evidence="7 8">DSM 18082</strain>
    </source>
</reference>
<name>A0A542ZGD5_9MICO</name>
<evidence type="ECO:0000256" key="5">
    <source>
        <dbReference type="SAM" id="Phobius"/>
    </source>
</evidence>
<dbReference type="RefSeq" id="WP_246092013.1">
    <property type="nucleotide sequence ID" value="NZ_BAAAKX010000009.1"/>
</dbReference>
<feature type="domain" description="RDD" evidence="6">
    <location>
        <begin position="26"/>
        <end position="155"/>
    </location>
</feature>
<keyword evidence="8" id="KW-1185">Reference proteome</keyword>
<keyword evidence="2 5" id="KW-0812">Transmembrane</keyword>
<dbReference type="Pfam" id="PF06271">
    <property type="entry name" value="RDD"/>
    <property type="match status" value="1"/>
</dbReference>
<dbReference type="AlphaFoldDB" id="A0A542ZGD5"/>
<evidence type="ECO:0000256" key="2">
    <source>
        <dbReference type="ARBA" id="ARBA00022692"/>
    </source>
</evidence>
<sequence>MDSATLGVGEDDLVTGEAVALDLPAAGLGMRVLSGALDLFVAGVVLFALFWLAVLVTSEADDAVAATVFLTATVLAVVVLPTTVETLTRGRSVGKAATGLRTVRDDAGPIGFRHALTRALIGVVEIWLPPLFMAPAFTCSLFNRKGKRFGDLAAGTYVVRERVRPQLVIPPQMPWQLASWATTADLAALPDHLAMATRQFLARAGQMSPAARTQLSQELLTDVLRYAAPAPPPGSHPEAVLAAVLADRRRRDTERLQREDQLRRRLMPPDTLA</sequence>
<keyword evidence="4 5" id="KW-0472">Membrane</keyword>
<dbReference type="PANTHER" id="PTHR38480:SF1">
    <property type="entry name" value="SLR0254 PROTEIN"/>
    <property type="match status" value="1"/>
</dbReference>
<evidence type="ECO:0000256" key="1">
    <source>
        <dbReference type="ARBA" id="ARBA00004141"/>
    </source>
</evidence>
<dbReference type="EMBL" id="VFOQ01000001">
    <property type="protein sequence ID" value="TQL59260.1"/>
    <property type="molecule type" value="Genomic_DNA"/>
</dbReference>
<dbReference type="Proteomes" id="UP000319514">
    <property type="component" value="Unassembled WGS sequence"/>
</dbReference>
<accession>A0A542ZGD5</accession>
<evidence type="ECO:0000313" key="8">
    <source>
        <dbReference type="Proteomes" id="UP000319514"/>
    </source>
</evidence>
<gene>
    <name evidence="7" type="ORF">FB474_0610</name>
</gene>
<evidence type="ECO:0000256" key="4">
    <source>
        <dbReference type="ARBA" id="ARBA00023136"/>
    </source>
</evidence>
<feature type="transmembrane region" description="Helical" evidence="5">
    <location>
        <begin position="32"/>
        <end position="56"/>
    </location>
</feature>
<dbReference type="PANTHER" id="PTHR38480">
    <property type="entry name" value="SLR0254 PROTEIN"/>
    <property type="match status" value="1"/>
</dbReference>
<evidence type="ECO:0000259" key="6">
    <source>
        <dbReference type="Pfam" id="PF06271"/>
    </source>
</evidence>
<keyword evidence="3 5" id="KW-1133">Transmembrane helix</keyword>
<comment type="subcellular location">
    <subcellularLocation>
        <location evidence="1">Membrane</location>
        <topology evidence="1">Multi-pass membrane protein</topology>
    </subcellularLocation>
</comment>
<feature type="transmembrane region" description="Helical" evidence="5">
    <location>
        <begin position="63"/>
        <end position="84"/>
    </location>
</feature>
<evidence type="ECO:0000256" key="3">
    <source>
        <dbReference type="ARBA" id="ARBA00022989"/>
    </source>
</evidence>
<dbReference type="GO" id="GO:0016020">
    <property type="term" value="C:membrane"/>
    <property type="evidence" value="ECO:0007669"/>
    <property type="project" value="UniProtKB-SubCell"/>
</dbReference>
<protein>
    <submittedName>
        <fullName evidence="7">Putative RDD family membrane protein YckC</fullName>
    </submittedName>
</protein>
<dbReference type="InterPro" id="IPR010432">
    <property type="entry name" value="RDD"/>
</dbReference>
<organism evidence="7 8">
    <name type="scientific">Oryzihumus leptocrescens</name>
    <dbReference type="NCBI Taxonomy" id="297536"/>
    <lineage>
        <taxon>Bacteria</taxon>
        <taxon>Bacillati</taxon>
        <taxon>Actinomycetota</taxon>
        <taxon>Actinomycetes</taxon>
        <taxon>Micrococcales</taxon>
        <taxon>Intrasporangiaceae</taxon>
        <taxon>Oryzihumus</taxon>
    </lineage>
</organism>
<proteinExistence type="predicted"/>
<evidence type="ECO:0000313" key="7">
    <source>
        <dbReference type="EMBL" id="TQL59260.1"/>
    </source>
</evidence>